<dbReference type="SUPFAM" id="SSF54292">
    <property type="entry name" value="2Fe-2S ferredoxin-like"/>
    <property type="match status" value="1"/>
</dbReference>
<dbReference type="Gene3D" id="3.40.50.740">
    <property type="match status" value="1"/>
</dbReference>
<keyword evidence="18" id="KW-1185">Reference proteome</keyword>
<dbReference type="Pfam" id="PF01568">
    <property type="entry name" value="Molydop_binding"/>
    <property type="match status" value="1"/>
</dbReference>
<dbReference type="InterPro" id="IPR006963">
    <property type="entry name" value="Mopterin_OxRdtase_4Fe-4S_dom"/>
</dbReference>
<dbReference type="GO" id="GO:0003954">
    <property type="term" value="F:NADH dehydrogenase activity"/>
    <property type="evidence" value="ECO:0007669"/>
    <property type="project" value="TreeGrafter"/>
</dbReference>
<dbReference type="Proteomes" id="UP000533476">
    <property type="component" value="Unassembled WGS sequence"/>
</dbReference>
<dbReference type="Pfam" id="PF00384">
    <property type="entry name" value="Molybdopterin"/>
    <property type="match status" value="1"/>
</dbReference>
<dbReference type="FunFam" id="2.20.25.90:FF:000001">
    <property type="entry name" value="Formate dehydrogenase subunit alpha"/>
    <property type="match status" value="1"/>
</dbReference>
<keyword evidence="6" id="KW-0001">2Fe-2S</keyword>
<dbReference type="Gene3D" id="3.40.228.10">
    <property type="entry name" value="Dimethylsulfoxide Reductase, domain 2"/>
    <property type="match status" value="1"/>
</dbReference>
<evidence type="ECO:0000259" key="16">
    <source>
        <dbReference type="PROSITE" id="PS51839"/>
    </source>
</evidence>
<dbReference type="NCBIfam" id="TIGR01591">
    <property type="entry name" value="Fdh-alpha"/>
    <property type="match status" value="1"/>
</dbReference>
<dbReference type="InterPro" id="IPR050123">
    <property type="entry name" value="Prok_molybdopt-oxidoreductase"/>
</dbReference>
<dbReference type="FunFam" id="3.30.70.20:FF:000032">
    <property type="entry name" value="Formate dehydrogenase, alpha subunit"/>
    <property type="match status" value="1"/>
</dbReference>
<evidence type="ECO:0000259" key="13">
    <source>
        <dbReference type="PROSITE" id="PS51085"/>
    </source>
</evidence>
<proteinExistence type="inferred from homology"/>
<dbReference type="PIRSF" id="PIRSF036643">
    <property type="entry name" value="FDH_alpha"/>
    <property type="match status" value="1"/>
</dbReference>
<dbReference type="PROSITE" id="PS00551">
    <property type="entry name" value="MOLYBDOPTERIN_PROK_1"/>
    <property type="match status" value="1"/>
</dbReference>
<evidence type="ECO:0000256" key="7">
    <source>
        <dbReference type="ARBA" id="ARBA00022723"/>
    </source>
</evidence>
<organism evidence="17 18">
    <name type="scientific">Sulfobacillus harzensis</name>
    <dbReference type="NCBI Taxonomy" id="2729629"/>
    <lineage>
        <taxon>Bacteria</taxon>
        <taxon>Bacillati</taxon>
        <taxon>Bacillota</taxon>
        <taxon>Clostridia</taxon>
        <taxon>Eubacteriales</taxon>
        <taxon>Clostridiales Family XVII. Incertae Sedis</taxon>
        <taxon>Sulfobacillus</taxon>
    </lineage>
</organism>
<dbReference type="Gene3D" id="3.10.20.740">
    <property type="match status" value="1"/>
</dbReference>
<dbReference type="Gene3D" id="2.20.25.90">
    <property type="entry name" value="ADC-like domains"/>
    <property type="match status" value="1"/>
</dbReference>
<dbReference type="InterPro" id="IPR041924">
    <property type="entry name" value="Formate_Dh-H_N"/>
</dbReference>
<keyword evidence="10" id="KW-0408">Iron</keyword>
<evidence type="ECO:0000256" key="3">
    <source>
        <dbReference type="ARBA" id="ARBA00007023"/>
    </source>
</evidence>
<dbReference type="GO" id="GO:0022904">
    <property type="term" value="P:respiratory electron transport chain"/>
    <property type="evidence" value="ECO:0007669"/>
    <property type="project" value="TreeGrafter"/>
</dbReference>
<evidence type="ECO:0000256" key="12">
    <source>
        <dbReference type="SAM" id="MobiDB-lite"/>
    </source>
</evidence>
<evidence type="ECO:0000259" key="14">
    <source>
        <dbReference type="PROSITE" id="PS51379"/>
    </source>
</evidence>
<evidence type="ECO:0000259" key="15">
    <source>
        <dbReference type="PROSITE" id="PS51669"/>
    </source>
</evidence>
<dbReference type="InterPro" id="IPR006656">
    <property type="entry name" value="Mopterin_OxRdtase"/>
</dbReference>
<keyword evidence="5" id="KW-0500">Molybdenum</keyword>
<dbReference type="GO" id="GO:0016020">
    <property type="term" value="C:membrane"/>
    <property type="evidence" value="ECO:0007669"/>
    <property type="project" value="TreeGrafter"/>
</dbReference>
<dbReference type="Gene3D" id="2.40.40.20">
    <property type="match status" value="1"/>
</dbReference>
<dbReference type="GO" id="GO:0051539">
    <property type="term" value="F:4 iron, 4 sulfur cluster binding"/>
    <property type="evidence" value="ECO:0007669"/>
    <property type="project" value="UniProtKB-KW"/>
</dbReference>
<dbReference type="Pfam" id="PF10588">
    <property type="entry name" value="NADH-G_4Fe-4S_3"/>
    <property type="match status" value="1"/>
</dbReference>
<dbReference type="CDD" id="cd00207">
    <property type="entry name" value="fer2"/>
    <property type="match status" value="1"/>
</dbReference>
<dbReference type="PROSITE" id="PS51839">
    <property type="entry name" value="4FE4S_HC3"/>
    <property type="match status" value="1"/>
</dbReference>
<keyword evidence="7" id="KW-0479">Metal-binding</keyword>
<dbReference type="AlphaFoldDB" id="A0A7Y0Q651"/>
<feature type="domain" description="4Fe-4S ferredoxin-type" evidence="14">
    <location>
        <begin position="143"/>
        <end position="170"/>
    </location>
</feature>
<dbReference type="SMART" id="SM00926">
    <property type="entry name" value="Molybdop_Fe4S4"/>
    <property type="match status" value="1"/>
</dbReference>
<name>A0A7Y0Q651_9FIRM</name>
<dbReference type="EMBL" id="JABBVZ010000188">
    <property type="protein sequence ID" value="NMP24979.1"/>
    <property type="molecule type" value="Genomic_DNA"/>
</dbReference>
<dbReference type="Gene3D" id="3.30.70.20">
    <property type="match status" value="1"/>
</dbReference>
<keyword evidence="11" id="KW-0411">Iron-sulfur</keyword>
<evidence type="ECO:0000256" key="8">
    <source>
        <dbReference type="ARBA" id="ARBA00022737"/>
    </source>
</evidence>
<dbReference type="PROSITE" id="PS51669">
    <property type="entry name" value="4FE4S_MOW_BIS_MGD"/>
    <property type="match status" value="1"/>
</dbReference>
<evidence type="ECO:0000256" key="2">
    <source>
        <dbReference type="ARBA" id="ARBA00001966"/>
    </source>
</evidence>
<dbReference type="InterPro" id="IPR017900">
    <property type="entry name" value="4Fe4S_Fe_S_CS"/>
</dbReference>
<dbReference type="InterPro" id="IPR017896">
    <property type="entry name" value="4Fe4S_Fe-S-bd"/>
</dbReference>
<accession>A0A7Y0Q651</accession>
<sequence length="990" mass="109991">MEETAKRVSVSVNGTSLEAREGERLIDVLLENGTPIPHVCYLPILGPIQTCDTCIVSVDGAYVRACAETVRDGMSVDTESRPVKAREEEAMQRILGNHRLYCTVCDNNNGDCVVHNTTELLRIEHQTIPYTPKPYPPIDDSNPFYRYDVNQCILCGRCVEACQDLEVNETLSIDWSLERPRVVWDDHKPIGESSCVSCGHCVTVCPCNALMEKSMLGEAGFLTGIKPDTLLPMIDLVEGIEPSMGPVFALSNVESQMRDSRIKRTKTVCTYCGVGCSFNVWTRDRKILQIEPPLEAPVNSVSTCVKGKFGWDWVNSPERLTKPLIRDGDGFREAAWDEALNLVASRLSAIKKQDGPNALMFVASSKGSNEEAYLVQKLARSVIGTNNVDNDSTYCQDPATFGLKATAGYGADSGTLKDIEAADLVIAIGSNTAESHPVFATRVKRAHKLRGQKLVVIDVRRHEMADRADLYIHPKSGSDPYLLAGVQKYLVDQGWIDREFLNQHVNGVDEYLKSLEPYTLDQVEALTGVTPDTIKTLAEMIHQAPKVAILWAMGITQQGQGAQGSLAIANLLLLTGNIGRPGTGGYPLRGHNNVQGASDFGSKPRFLPGYQDVRDEKVRAHCESVWGGEPIPDEPGLSNTEIADGVLDGRIKGLYIVGEDTALVDNNISRIQKALEKVDFLVVQEVFMTKTAQYADVILPAVPSLEKEGTFVNTERRIQRFYQALDPLGDAKPDWVILTEVANRLGVPWHYSHPSEIMAEVSRVAPLFAGVSYERLEGFQSLNWPVAADGTDQPLLYQHGFNHPDGKAKLVPLSFHEVPVPETEYDILVNNGQLLEHFHEGNLTYRVPGIKHLVPHVFVEVSPELAREKNLKDGQWVRLITPDGRARMRVVITERVEGHEVYLPMNSTGDGAINQLTPEVFDPETRTPGYKHTYAKLEPLDVEPGTPLPRRNWRYQKRNPQPGVRVEKKWERGDYRPLVTVNAEERPVEM</sequence>
<evidence type="ECO:0000313" key="18">
    <source>
        <dbReference type="Proteomes" id="UP000533476"/>
    </source>
</evidence>
<dbReference type="FunFam" id="3.40.228.10:FF:000002">
    <property type="entry name" value="Formate dehydrogenase subunit alpha"/>
    <property type="match status" value="1"/>
</dbReference>
<dbReference type="Pfam" id="PF12838">
    <property type="entry name" value="Fer4_7"/>
    <property type="match status" value="1"/>
</dbReference>
<dbReference type="InterPro" id="IPR036010">
    <property type="entry name" value="2Fe-2S_ferredoxin-like_sf"/>
</dbReference>
<comment type="similarity">
    <text evidence="3">In the C-terminal section; belongs to the prokaryotic molybdopterin-containing oxidoreductase family.</text>
</comment>
<evidence type="ECO:0000256" key="9">
    <source>
        <dbReference type="ARBA" id="ARBA00023002"/>
    </source>
</evidence>
<dbReference type="GO" id="GO:0043546">
    <property type="term" value="F:molybdopterin cofactor binding"/>
    <property type="evidence" value="ECO:0007669"/>
    <property type="project" value="InterPro"/>
</dbReference>
<dbReference type="InterPro" id="IPR009010">
    <property type="entry name" value="Asp_de-COase-like_dom_sf"/>
</dbReference>
<keyword evidence="4" id="KW-0004">4Fe-4S</keyword>
<dbReference type="InterPro" id="IPR027467">
    <property type="entry name" value="MopterinOxRdtase_cofactor_BS"/>
</dbReference>
<reference evidence="17 18" key="1">
    <citation type="submission" date="2020-04" db="EMBL/GenBank/DDBJ databases">
        <authorList>
            <person name="Zhang R."/>
            <person name="Schippers A."/>
        </authorList>
    </citation>
    <scope>NUCLEOTIDE SEQUENCE [LARGE SCALE GENOMIC DNA]</scope>
    <source>
        <strain evidence="17 18">DSM 109850</strain>
    </source>
</reference>
<evidence type="ECO:0000256" key="1">
    <source>
        <dbReference type="ARBA" id="ARBA00001942"/>
    </source>
</evidence>
<dbReference type="PROSITE" id="PS51379">
    <property type="entry name" value="4FE4S_FER_2"/>
    <property type="match status" value="2"/>
</dbReference>
<dbReference type="Pfam" id="PF13510">
    <property type="entry name" value="Fer2_4"/>
    <property type="match status" value="1"/>
</dbReference>
<dbReference type="InterPro" id="IPR019574">
    <property type="entry name" value="NADH_UbQ_OxRdtase_Gsu_4Fe4S-bd"/>
</dbReference>
<dbReference type="InterPro" id="IPR001041">
    <property type="entry name" value="2Fe-2S_ferredoxin-type"/>
</dbReference>
<protein>
    <submittedName>
        <fullName evidence="17">Formate dehydrogenase subunit alpha</fullName>
    </submittedName>
</protein>
<feature type="domain" description="4Fe-4S His(Cys)3-ligated-type" evidence="16">
    <location>
        <begin position="82"/>
        <end position="122"/>
    </location>
</feature>
<dbReference type="Pfam" id="PF04879">
    <property type="entry name" value="Molybdop_Fe4S4"/>
    <property type="match status" value="1"/>
</dbReference>
<dbReference type="RefSeq" id="WP_169103181.1">
    <property type="nucleotide sequence ID" value="NZ_JABBVZ010000188.1"/>
</dbReference>
<keyword evidence="8" id="KW-0677">Repeat</keyword>
<dbReference type="SMART" id="SM00929">
    <property type="entry name" value="NADH-G_4Fe-4S_3"/>
    <property type="match status" value="1"/>
</dbReference>
<comment type="cofactor">
    <cofactor evidence="2">
        <name>[4Fe-4S] cluster</name>
        <dbReference type="ChEBI" id="CHEBI:49883"/>
    </cofactor>
</comment>
<feature type="domain" description="4Fe-4S ferredoxin-type" evidence="14">
    <location>
        <begin position="186"/>
        <end position="215"/>
    </location>
</feature>
<feature type="region of interest" description="Disordered" evidence="12">
    <location>
        <begin position="941"/>
        <end position="968"/>
    </location>
</feature>
<feature type="domain" description="4Fe-4S Mo/W bis-MGD-type" evidence="15">
    <location>
        <begin position="262"/>
        <end position="318"/>
    </location>
</feature>
<evidence type="ECO:0000256" key="11">
    <source>
        <dbReference type="ARBA" id="ARBA00023014"/>
    </source>
</evidence>
<comment type="caution">
    <text evidence="17">The sequence shown here is derived from an EMBL/GenBank/DDBJ whole genome shotgun (WGS) entry which is preliminary data.</text>
</comment>
<evidence type="ECO:0000313" key="17">
    <source>
        <dbReference type="EMBL" id="NMP24979.1"/>
    </source>
</evidence>
<keyword evidence="9" id="KW-0560">Oxidoreductase</keyword>
<dbReference type="GO" id="GO:0046872">
    <property type="term" value="F:metal ion binding"/>
    <property type="evidence" value="ECO:0007669"/>
    <property type="project" value="UniProtKB-KW"/>
</dbReference>
<evidence type="ECO:0000256" key="5">
    <source>
        <dbReference type="ARBA" id="ARBA00022505"/>
    </source>
</evidence>
<dbReference type="FunFam" id="3.10.20.740:FF:000003">
    <property type="entry name" value="Formate dehydrogenase subunit alpha"/>
    <property type="match status" value="1"/>
</dbReference>
<evidence type="ECO:0000256" key="10">
    <source>
        <dbReference type="ARBA" id="ARBA00023004"/>
    </source>
</evidence>
<dbReference type="SUPFAM" id="SSF53706">
    <property type="entry name" value="Formate dehydrogenase/DMSO reductase, domains 1-3"/>
    <property type="match status" value="1"/>
</dbReference>
<dbReference type="PROSITE" id="PS00198">
    <property type="entry name" value="4FE4S_FER_1"/>
    <property type="match status" value="1"/>
</dbReference>
<dbReference type="InterPro" id="IPR006478">
    <property type="entry name" value="Formate_DH_asu"/>
</dbReference>
<dbReference type="GO" id="GO:0015942">
    <property type="term" value="P:formate metabolic process"/>
    <property type="evidence" value="ECO:0007669"/>
    <property type="project" value="InterPro"/>
</dbReference>
<feature type="domain" description="2Fe-2S ferredoxin-type" evidence="13">
    <location>
        <begin position="6"/>
        <end position="82"/>
    </location>
</feature>
<dbReference type="SUPFAM" id="SSF54862">
    <property type="entry name" value="4Fe-4S ferredoxins"/>
    <property type="match status" value="1"/>
</dbReference>
<dbReference type="SUPFAM" id="SSF50692">
    <property type="entry name" value="ADC-like"/>
    <property type="match status" value="1"/>
</dbReference>
<comment type="cofactor">
    <cofactor evidence="1">
        <name>Mo-bis(molybdopterin guanine dinucleotide)</name>
        <dbReference type="ChEBI" id="CHEBI:60539"/>
    </cofactor>
</comment>
<dbReference type="GO" id="GO:0008863">
    <property type="term" value="F:formate dehydrogenase (NAD+) activity"/>
    <property type="evidence" value="ECO:0007669"/>
    <property type="project" value="InterPro"/>
</dbReference>
<dbReference type="PANTHER" id="PTHR43105">
    <property type="entry name" value="RESPIRATORY NITRATE REDUCTASE"/>
    <property type="match status" value="1"/>
</dbReference>
<dbReference type="InterPro" id="IPR006657">
    <property type="entry name" value="MoPterin_dinucl-bd_dom"/>
</dbReference>
<dbReference type="CDD" id="cd02753">
    <property type="entry name" value="MopB_Formate-Dh-H"/>
    <property type="match status" value="1"/>
</dbReference>
<dbReference type="PROSITE" id="PS51085">
    <property type="entry name" value="2FE2S_FER_2"/>
    <property type="match status" value="1"/>
</dbReference>
<gene>
    <name evidence="17" type="primary">fdhF</name>
    <name evidence="17" type="ORF">HIJ39_21975</name>
</gene>
<evidence type="ECO:0000256" key="4">
    <source>
        <dbReference type="ARBA" id="ARBA00022485"/>
    </source>
</evidence>
<dbReference type="PANTHER" id="PTHR43105:SF14">
    <property type="entry name" value="FORMATE DEHYDROGENASE H"/>
    <property type="match status" value="1"/>
</dbReference>
<dbReference type="GO" id="GO:0051537">
    <property type="term" value="F:2 iron, 2 sulfur cluster binding"/>
    <property type="evidence" value="ECO:0007669"/>
    <property type="project" value="UniProtKB-KW"/>
</dbReference>
<evidence type="ECO:0000256" key="6">
    <source>
        <dbReference type="ARBA" id="ARBA00022714"/>
    </source>
</evidence>